<proteinExistence type="predicted"/>
<evidence type="ECO:0000256" key="1">
    <source>
        <dbReference type="SAM" id="MobiDB-lite"/>
    </source>
</evidence>
<protein>
    <recommendedName>
        <fullName evidence="4">BZIP domain-containing protein</fullName>
    </recommendedName>
</protein>
<comment type="caution">
    <text evidence="2">The sequence shown here is derived from an EMBL/GenBank/DDBJ whole genome shotgun (WGS) entry which is preliminary data.</text>
</comment>
<name>A0AB34KTS5_9PEZI</name>
<feature type="compositionally biased region" description="Basic and acidic residues" evidence="1">
    <location>
        <begin position="243"/>
        <end position="254"/>
    </location>
</feature>
<keyword evidence="3" id="KW-1185">Reference proteome</keyword>
<sequence length="254" mass="27672">MNVSKPDNGDGVSEAKCDSPRSKVAERFQALDIDQSEEGPRKRLKKTIVTEDRDRNNETTATDMTPNRSYHQTLALNRAKSPTVEIAETPGCKFEFARPSTPSPLAHHAESSTPANTSSKIKPSPKRMRSPPPPPQAQVSPFTLTSTSPITSPTHNPAANDATSMTWQDSEITGHEIDASLGDDGEGINGIGFRPTPAIAQARSQKRKQQVSAWRAREAKEARQRRFEKRQGCSLDASGGAEGQRRAVRFEGVG</sequence>
<evidence type="ECO:0000313" key="2">
    <source>
        <dbReference type="EMBL" id="KAL1587227.1"/>
    </source>
</evidence>
<feature type="region of interest" description="Disordered" evidence="1">
    <location>
        <begin position="94"/>
        <end position="254"/>
    </location>
</feature>
<feature type="region of interest" description="Disordered" evidence="1">
    <location>
        <begin position="1"/>
        <end position="69"/>
    </location>
</feature>
<dbReference type="AlphaFoldDB" id="A0AB34KTS5"/>
<feature type="compositionally biased region" description="Low complexity" evidence="1">
    <location>
        <begin position="140"/>
        <end position="157"/>
    </location>
</feature>
<evidence type="ECO:0000313" key="3">
    <source>
        <dbReference type="Proteomes" id="UP000803884"/>
    </source>
</evidence>
<reference evidence="2 3" key="1">
    <citation type="journal article" date="2020" name="Microbiol. Resour. Announc.">
        <title>Draft Genome Sequence of a Cladosporium Species Isolated from the Mesophotic Ascidian Didemnum maculosum.</title>
        <authorList>
            <person name="Gioti A."/>
            <person name="Siaperas R."/>
            <person name="Nikolaivits E."/>
            <person name="Le Goff G."/>
            <person name="Ouazzani J."/>
            <person name="Kotoulas G."/>
            <person name="Topakas E."/>
        </authorList>
    </citation>
    <scope>NUCLEOTIDE SEQUENCE [LARGE SCALE GENOMIC DNA]</scope>
    <source>
        <strain evidence="2 3">TM138-S3</strain>
    </source>
</reference>
<dbReference type="EMBL" id="JAAQHG020000011">
    <property type="protein sequence ID" value="KAL1587227.1"/>
    <property type="molecule type" value="Genomic_DNA"/>
</dbReference>
<feature type="compositionally biased region" description="Basic and acidic residues" evidence="1">
    <location>
        <begin position="13"/>
        <end position="26"/>
    </location>
</feature>
<accession>A0AB34KTS5</accession>
<feature type="compositionally biased region" description="Polar residues" evidence="1">
    <location>
        <begin position="58"/>
        <end position="69"/>
    </location>
</feature>
<gene>
    <name evidence="2" type="ORF">WHR41_04440</name>
</gene>
<dbReference type="Proteomes" id="UP000803884">
    <property type="component" value="Unassembled WGS sequence"/>
</dbReference>
<feature type="compositionally biased region" description="Polar residues" evidence="1">
    <location>
        <begin position="161"/>
        <end position="171"/>
    </location>
</feature>
<feature type="compositionally biased region" description="Basic and acidic residues" evidence="1">
    <location>
        <begin position="48"/>
        <end position="57"/>
    </location>
</feature>
<dbReference type="RefSeq" id="XP_069230332.1">
    <property type="nucleotide sequence ID" value="XM_069373046.1"/>
</dbReference>
<organism evidence="2 3">
    <name type="scientific">Cladosporium halotolerans</name>
    <dbReference type="NCBI Taxonomy" id="1052096"/>
    <lineage>
        <taxon>Eukaryota</taxon>
        <taxon>Fungi</taxon>
        <taxon>Dikarya</taxon>
        <taxon>Ascomycota</taxon>
        <taxon>Pezizomycotina</taxon>
        <taxon>Dothideomycetes</taxon>
        <taxon>Dothideomycetidae</taxon>
        <taxon>Cladosporiales</taxon>
        <taxon>Cladosporiaceae</taxon>
        <taxon>Cladosporium</taxon>
    </lineage>
</organism>
<evidence type="ECO:0008006" key="4">
    <source>
        <dbReference type="Google" id="ProtNLM"/>
    </source>
</evidence>
<feature type="compositionally biased region" description="Basic and acidic residues" evidence="1">
    <location>
        <begin position="215"/>
        <end position="231"/>
    </location>
</feature>
<dbReference type="GeneID" id="96005884"/>